<keyword evidence="5" id="KW-1185">Reference proteome</keyword>
<reference evidence="4 5" key="1">
    <citation type="submission" date="2020-08" db="EMBL/GenBank/DDBJ databases">
        <title>Genomic Encyclopedia of Type Strains, Phase IV (KMG-IV): sequencing the most valuable type-strain genomes for metagenomic binning, comparative biology and taxonomic classification.</title>
        <authorList>
            <person name="Goeker M."/>
        </authorList>
    </citation>
    <scope>NUCLEOTIDE SEQUENCE [LARGE SCALE GENOMIC DNA]</scope>
    <source>
        <strain evidence="4 5">DSM 11099</strain>
    </source>
</reference>
<name>A0A7W9VVN1_9HYPH</name>
<keyword evidence="2 4" id="KW-0418">Kinase</keyword>
<dbReference type="AlphaFoldDB" id="A0A7W9VVN1"/>
<dbReference type="GO" id="GO:0004340">
    <property type="term" value="F:glucokinase activity"/>
    <property type="evidence" value="ECO:0007669"/>
    <property type="project" value="UniProtKB-EC"/>
</dbReference>
<proteinExistence type="inferred from homology"/>
<evidence type="ECO:0000256" key="3">
    <source>
        <dbReference type="RuleBase" id="RU004046"/>
    </source>
</evidence>
<dbReference type="PANTHER" id="PTHR47690">
    <property type="entry name" value="GLUCOKINASE"/>
    <property type="match status" value="1"/>
</dbReference>
<evidence type="ECO:0000313" key="5">
    <source>
        <dbReference type="Proteomes" id="UP000533306"/>
    </source>
</evidence>
<dbReference type="Gene3D" id="3.40.367.20">
    <property type="match status" value="1"/>
</dbReference>
<comment type="similarity">
    <text evidence="3">Belongs to the bacterial glucokinase family.</text>
</comment>
<dbReference type="GO" id="GO:0005524">
    <property type="term" value="F:ATP binding"/>
    <property type="evidence" value="ECO:0007669"/>
    <property type="project" value="InterPro"/>
</dbReference>
<dbReference type="GO" id="GO:0005829">
    <property type="term" value="C:cytosol"/>
    <property type="evidence" value="ECO:0007669"/>
    <property type="project" value="TreeGrafter"/>
</dbReference>
<organism evidence="4 5">
    <name type="scientific">Aquamicrobium lusatiense</name>
    <dbReference type="NCBI Taxonomy" id="89772"/>
    <lineage>
        <taxon>Bacteria</taxon>
        <taxon>Pseudomonadati</taxon>
        <taxon>Pseudomonadota</taxon>
        <taxon>Alphaproteobacteria</taxon>
        <taxon>Hyphomicrobiales</taxon>
        <taxon>Phyllobacteriaceae</taxon>
        <taxon>Aquamicrobium</taxon>
    </lineage>
</organism>
<evidence type="ECO:0000313" key="4">
    <source>
        <dbReference type="EMBL" id="MBB6014044.1"/>
    </source>
</evidence>
<sequence length="330" mass="34316">MNALACDVGGTNTRMGLVRDGLLLADSVAIYRNDDFPDFYAVATAYLARTGLAAVDTVCIALASVATAEGATLTNRDWTISRSQVLATCGAARVGFINDFEALGFSLGQAARLETTCLTGGLTGGLTKGAGANEGAPRLVMGAGTGFNAAAWCPSRFGGAPHVVAAECGHMTLALAGEDEFSLQQALSRINGRASVERALSGNGLVAIYNWVCARHGAEARFSHGAEISSRAVERSDALCGEAAEMFMHLLGRVAGDLALAYLPYDGIYLSGGVTRALGPLLESEPAFLRAFTAKGRMAELMEQFSIHLLSDDASALHGCAEWVRLSSAA</sequence>
<dbReference type="InterPro" id="IPR003836">
    <property type="entry name" value="Glucokinase"/>
</dbReference>
<dbReference type="PANTHER" id="PTHR47690:SF1">
    <property type="entry name" value="GLUCOKINASE"/>
    <property type="match status" value="1"/>
</dbReference>
<protein>
    <submittedName>
        <fullName evidence="4">Glucokinase</fullName>
        <ecNumber evidence="4">2.7.1.2</ecNumber>
    </submittedName>
</protein>
<keyword evidence="1 4" id="KW-0808">Transferase</keyword>
<dbReference type="RefSeq" id="WP_183832220.1">
    <property type="nucleotide sequence ID" value="NZ_JACHEU010000003.1"/>
</dbReference>
<dbReference type="GO" id="GO:0006096">
    <property type="term" value="P:glycolytic process"/>
    <property type="evidence" value="ECO:0007669"/>
    <property type="project" value="InterPro"/>
</dbReference>
<dbReference type="CDD" id="cd24008">
    <property type="entry name" value="ASKHA_NBD_GLK"/>
    <property type="match status" value="1"/>
</dbReference>
<dbReference type="GO" id="GO:0005536">
    <property type="term" value="F:D-glucose binding"/>
    <property type="evidence" value="ECO:0007669"/>
    <property type="project" value="InterPro"/>
</dbReference>
<comment type="caution">
    <text evidence="4">The sequence shown here is derived from an EMBL/GenBank/DDBJ whole genome shotgun (WGS) entry which is preliminary data.</text>
</comment>
<dbReference type="SUPFAM" id="SSF53067">
    <property type="entry name" value="Actin-like ATPase domain"/>
    <property type="match status" value="1"/>
</dbReference>
<dbReference type="Proteomes" id="UP000533306">
    <property type="component" value="Unassembled WGS sequence"/>
</dbReference>
<dbReference type="InterPro" id="IPR043129">
    <property type="entry name" value="ATPase_NBD"/>
</dbReference>
<evidence type="ECO:0000256" key="1">
    <source>
        <dbReference type="ARBA" id="ARBA00022679"/>
    </source>
</evidence>
<dbReference type="EC" id="2.7.1.2" evidence="4"/>
<dbReference type="Gene3D" id="3.30.420.40">
    <property type="match status" value="1"/>
</dbReference>
<dbReference type="InterPro" id="IPR050201">
    <property type="entry name" value="Bacterial_glucokinase"/>
</dbReference>
<gene>
    <name evidence="4" type="ORF">HNR59_003438</name>
</gene>
<dbReference type="Pfam" id="PF02685">
    <property type="entry name" value="Glucokinase"/>
    <property type="match status" value="1"/>
</dbReference>
<accession>A0A7W9VVN1</accession>
<evidence type="ECO:0000256" key="2">
    <source>
        <dbReference type="ARBA" id="ARBA00022777"/>
    </source>
</evidence>
<dbReference type="EMBL" id="JACHEU010000003">
    <property type="protein sequence ID" value="MBB6014044.1"/>
    <property type="molecule type" value="Genomic_DNA"/>
</dbReference>